<dbReference type="InterPro" id="IPR009034">
    <property type="entry name" value="Dockerin_dom_fun_sf"/>
</dbReference>
<evidence type="ECO:0000256" key="1">
    <source>
        <dbReference type="ARBA" id="ARBA00022729"/>
    </source>
</evidence>
<feature type="domain" description="CBM10" evidence="6">
    <location>
        <begin position="72"/>
        <end position="107"/>
    </location>
</feature>
<feature type="chain" id="PRO_5012711353" description="CBM10 domain-containing protein" evidence="5">
    <location>
        <begin position="23"/>
        <end position="759"/>
    </location>
</feature>
<dbReference type="InterPro" id="IPR048121">
    <property type="entry name" value="Tannase_A"/>
</dbReference>
<sequence length="759" mass="86302">MKQKNYKKILTLITFIIPIVSSKTSEKECFSVKLGYKCCKSCNAVQSDYDGVWGVEDNHWCGLRDSCLKNTNCFSEPFYPCCEKNTVVFTDKQGKWGIENGSWCGIGKSIKSKNNESNATQNQSNKKNENEKDNHNKEIPNEGKNEQDSKDKNISEENNNNNKDRNITKEKQNDKDKNATKEKEDNKDRNITKEKQDDKNKNTNKEKQNDKEKENTKDKQSTNNKIKTSLPKIDMKAWQYNKEDDIYWQVGIFYCENPIDPNYESLGIFIPGQYINAIKNENATTYSCQFNLSSKIGSYTINNAPIVIPITTQGYMSSPSPQDYIKEAKRFTDKGIIYVNTGFRGRYEGAPYGVTDLKAAIRYIRYNKDLIPGSTTENIFTFGFGSGGSQSIILGASGNSPLYNKYLKAIGAIEDESDAIQGSMSWCPDATLDTANEAYEWNMGIARSGVGITDFTKKLSNDLANSYADYINAIQFKNQNGQVLTLIPSNKGNYQSGSYYDYILEEIEISLNEFLSKTEFPYIQLPTTLYLNNGEQYGMDPLDDDETTHGGPITIGDPIVYKTPEIYINSLNTGVHWVTYDSQMKKANVTNLEGFVLRFKRPMKKVGAFDDLEATKEENVLFGYGKDRDIGAHFDPIMAKLLKGTKYSEAFSKDLNRKDDFGTSVEDRIAMYNPLYFLDDYYSGYKTSKVAKYWRIQSGITQTENPLTTEYNLKLALENYGERKIDFHSNWNLGHVKSESSGNSSDNFIQWIKECLESQ</sequence>
<dbReference type="InterPro" id="IPR002883">
    <property type="entry name" value="CBM10/Dockerin_dom"/>
</dbReference>
<keyword evidence="1 5" id="KW-0732">Signal</keyword>
<accession>A0A1Y1Z084</accession>
<keyword evidence="2" id="KW-0677">Repeat</keyword>
<evidence type="ECO:0000313" key="7">
    <source>
        <dbReference type="EMBL" id="ORY03691.1"/>
    </source>
</evidence>
<dbReference type="PROSITE" id="PS51763">
    <property type="entry name" value="CBM10"/>
    <property type="match status" value="2"/>
</dbReference>
<dbReference type="AlphaFoldDB" id="A0A1Y1Z084"/>
<evidence type="ECO:0000256" key="4">
    <source>
        <dbReference type="SAM" id="MobiDB-lite"/>
    </source>
</evidence>
<feature type="domain" description="CBM10" evidence="6">
    <location>
        <begin position="28"/>
        <end position="64"/>
    </location>
</feature>
<dbReference type="InterPro" id="IPR029058">
    <property type="entry name" value="AB_hydrolase_fold"/>
</dbReference>
<dbReference type="PANTHER" id="PTHR48134">
    <property type="entry name" value="GLYCOPROTEIN 96-92-RELATED-RELATED"/>
    <property type="match status" value="1"/>
</dbReference>
<evidence type="ECO:0000256" key="5">
    <source>
        <dbReference type="SAM" id="SignalP"/>
    </source>
</evidence>
<evidence type="ECO:0000256" key="2">
    <source>
        <dbReference type="ARBA" id="ARBA00022737"/>
    </source>
</evidence>
<proteinExistence type="predicted"/>
<name>A0A1Y1Z084_9FUNG</name>
<gene>
    <name evidence="7" type="ORF">LY90DRAFT_678545</name>
</gene>
<feature type="compositionally biased region" description="Polar residues" evidence="4">
    <location>
        <begin position="115"/>
        <end position="124"/>
    </location>
</feature>
<protein>
    <recommendedName>
        <fullName evidence="6">CBM10 domain-containing protein</fullName>
    </recommendedName>
</protein>
<feature type="signal peptide" evidence="5">
    <location>
        <begin position="1"/>
        <end position="22"/>
    </location>
</feature>
<dbReference type="Gene3D" id="3.40.50.1820">
    <property type="entry name" value="alpha/beta hydrolase"/>
    <property type="match status" value="1"/>
</dbReference>
<evidence type="ECO:0000256" key="3">
    <source>
        <dbReference type="ARBA" id="ARBA00022801"/>
    </source>
</evidence>
<organism evidence="7 8">
    <name type="scientific">Neocallimastix californiae</name>
    <dbReference type="NCBI Taxonomy" id="1754190"/>
    <lineage>
        <taxon>Eukaryota</taxon>
        <taxon>Fungi</taxon>
        <taxon>Fungi incertae sedis</taxon>
        <taxon>Chytridiomycota</taxon>
        <taxon>Chytridiomycota incertae sedis</taxon>
        <taxon>Neocallimastigomycetes</taxon>
        <taxon>Neocallimastigales</taxon>
        <taxon>Neocallimastigaceae</taxon>
        <taxon>Neocallimastix</taxon>
    </lineage>
</organism>
<reference evidence="7 8" key="1">
    <citation type="submission" date="2016-08" db="EMBL/GenBank/DDBJ databases">
        <title>A Parts List for Fungal Cellulosomes Revealed by Comparative Genomics.</title>
        <authorList>
            <consortium name="DOE Joint Genome Institute"/>
            <person name="Haitjema C.H."/>
            <person name="Gilmore S.P."/>
            <person name="Henske J.K."/>
            <person name="Solomon K.V."/>
            <person name="De Groot R."/>
            <person name="Kuo A."/>
            <person name="Mondo S.J."/>
            <person name="Salamov A.A."/>
            <person name="Labutti K."/>
            <person name="Zhao Z."/>
            <person name="Chiniquy J."/>
            <person name="Barry K."/>
            <person name="Brewer H.M."/>
            <person name="Purvine S.O."/>
            <person name="Wright A.T."/>
            <person name="Boxma B."/>
            <person name="Van Alen T."/>
            <person name="Hackstein J.H."/>
            <person name="Baker S.E."/>
            <person name="Grigoriev I.V."/>
            <person name="O'Malley M.A."/>
        </authorList>
    </citation>
    <scope>NUCLEOTIDE SEQUENCE [LARGE SCALE GENOMIC DNA]</scope>
    <source>
        <strain evidence="7 8">G1</strain>
    </source>
</reference>
<dbReference type="Proteomes" id="UP000193920">
    <property type="component" value="Unassembled WGS sequence"/>
</dbReference>
<dbReference type="Pfam" id="PF02013">
    <property type="entry name" value="CBM_10"/>
    <property type="match status" value="2"/>
</dbReference>
<keyword evidence="3" id="KW-0378">Hydrolase</keyword>
<feature type="compositionally biased region" description="Basic and acidic residues" evidence="4">
    <location>
        <begin position="126"/>
        <end position="155"/>
    </location>
</feature>
<feature type="region of interest" description="Disordered" evidence="4">
    <location>
        <begin position="112"/>
        <end position="227"/>
    </location>
</feature>
<dbReference type="NCBIfam" id="NF041555">
    <property type="entry name" value="tannase_A"/>
    <property type="match status" value="1"/>
</dbReference>
<dbReference type="PANTHER" id="PTHR48134:SF2">
    <property type="entry name" value="OS04G0609100 PROTEIN"/>
    <property type="match status" value="1"/>
</dbReference>
<dbReference type="Gene3D" id="3.90.1220.10">
    <property type="entry name" value="Cellulose docking domain, dockering"/>
    <property type="match status" value="2"/>
</dbReference>
<evidence type="ECO:0000259" key="6">
    <source>
        <dbReference type="PROSITE" id="PS51763"/>
    </source>
</evidence>
<evidence type="ECO:0000313" key="8">
    <source>
        <dbReference type="Proteomes" id="UP000193920"/>
    </source>
</evidence>
<dbReference type="SUPFAM" id="SSF64571">
    <property type="entry name" value="Cellulose docking domain, dockering"/>
    <property type="match status" value="2"/>
</dbReference>
<comment type="caution">
    <text evidence="7">The sequence shown here is derived from an EMBL/GenBank/DDBJ whole genome shotgun (WGS) entry which is preliminary data.</text>
</comment>
<dbReference type="GO" id="GO:0016787">
    <property type="term" value="F:hydrolase activity"/>
    <property type="evidence" value="ECO:0007669"/>
    <property type="project" value="UniProtKB-KW"/>
</dbReference>
<keyword evidence="8" id="KW-1185">Reference proteome</keyword>
<dbReference type="OrthoDB" id="2152689at2759"/>
<dbReference type="SUPFAM" id="SSF53474">
    <property type="entry name" value="alpha/beta-Hydrolases"/>
    <property type="match status" value="1"/>
</dbReference>
<feature type="compositionally biased region" description="Basic and acidic residues" evidence="4">
    <location>
        <begin position="162"/>
        <end position="220"/>
    </location>
</feature>
<dbReference type="EMBL" id="MCOG01000474">
    <property type="protein sequence ID" value="ORY03691.1"/>
    <property type="molecule type" value="Genomic_DNA"/>
</dbReference>